<protein>
    <submittedName>
        <fullName evidence="2">Uncharacterized protein</fullName>
    </submittedName>
</protein>
<sequence>MYVPQAASGQAGEAHAPGLHQWPVGQGGAQARQEAEAGPQGARVLKDLNLEELLASIDAALLATAERQKALGVADDDGKQLGQQVSSDAVVPVIGQGGPPFVGGDDLDDIQAWVDELMWDGAEPLPLNNASMMQAASGAIQYNNGNDVDMGSNHQCQAQTPPGNGENGYCSQLPWHAYQPNTTVSYPDHGFPCTGNNYGDMDEYSDMPVPSDANAYDGWYGQTWWGADESSCHAAVAFLPAAASYPSLDIAGNPAYMPPQHEHPSMGIGSLMDAGGHEYETGCLADYLQRPDASQHLETSRSRCITSVIWHKALAIMMISKQVAAALEELNSLFKVTAALRHSLVLVQSSPSQTWDISIRIQE</sequence>
<feature type="region of interest" description="Disordered" evidence="1">
    <location>
        <begin position="1"/>
        <end position="40"/>
    </location>
</feature>
<dbReference type="AlphaFoldDB" id="A0A811NVK6"/>
<keyword evidence="3" id="KW-1185">Reference proteome</keyword>
<organism evidence="2 3">
    <name type="scientific">Miscanthus lutarioriparius</name>
    <dbReference type="NCBI Taxonomy" id="422564"/>
    <lineage>
        <taxon>Eukaryota</taxon>
        <taxon>Viridiplantae</taxon>
        <taxon>Streptophyta</taxon>
        <taxon>Embryophyta</taxon>
        <taxon>Tracheophyta</taxon>
        <taxon>Spermatophyta</taxon>
        <taxon>Magnoliopsida</taxon>
        <taxon>Liliopsida</taxon>
        <taxon>Poales</taxon>
        <taxon>Poaceae</taxon>
        <taxon>PACMAD clade</taxon>
        <taxon>Panicoideae</taxon>
        <taxon>Andropogonodae</taxon>
        <taxon>Andropogoneae</taxon>
        <taxon>Saccharinae</taxon>
        <taxon>Miscanthus</taxon>
    </lineage>
</organism>
<dbReference type="Proteomes" id="UP000604825">
    <property type="component" value="Unassembled WGS sequence"/>
</dbReference>
<gene>
    <name evidence="2" type="ORF">NCGR_LOCUS23619</name>
</gene>
<feature type="compositionally biased region" description="Low complexity" evidence="1">
    <location>
        <begin position="29"/>
        <end position="40"/>
    </location>
</feature>
<evidence type="ECO:0000313" key="2">
    <source>
        <dbReference type="EMBL" id="CAD6235368.1"/>
    </source>
</evidence>
<evidence type="ECO:0000256" key="1">
    <source>
        <dbReference type="SAM" id="MobiDB-lite"/>
    </source>
</evidence>
<dbReference type="OrthoDB" id="605507at2759"/>
<comment type="caution">
    <text evidence="2">The sequence shown here is derived from an EMBL/GenBank/DDBJ whole genome shotgun (WGS) entry which is preliminary data.</text>
</comment>
<dbReference type="EMBL" id="CAJGYO010000006">
    <property type="protein sequence ID" value="CAD6235368.1"/>
    <property type="molecule type" value="Genomic_DNA"/>
</dbReference>
<name>A0A811NVK6_9POAL</name>
<accession>A0A811NVK6</accession>
<reference evidence="2" key="1">
    <citation type="submission" date="2020-10" db="EMBL/GenBank/DDBJ databases">
        <authorList>
            <person name="Han B."/>
            <person name="Lu T."/>
            <person name="Zhao Q."/>
            <person name="Huang X."/>
            <person name="Zhao Y."/>
        </authorList>
    </citation>
    <scope>NUCLEOTIDE SEQUENCE</scope>
</reference>
<evidence type="ECO:0000313" key="3">
    <source>
        <dbReference type="Proteomes" id="UP000604825"/>
    </source>
</evidence>
<proteinExistence type="predicted"/>